<feature type="region of interest" description="Disordered" evidence="7">
    <location>
        <begin position="138"/>
        <end position="220"/>
    </location>
</feature>
<gene>
    <name evidence="9" type="ORF">JD844_001011</name>
</gene>
<comment type="caution">
    <text evidence="9">The sequence shown here is derived from an EMBL/GenBank/DDBJ whole genome shotgun (WGS) entry which is preliminary data.</text>
</comment>
<feature type="domain" description="RING-type" evidence="8">
    <location>
        <begin position="6"/>
        <end position="39"/>
    </location>
</feature>
<protein>
    <recommendedName>
        <fullName evidence="8">RING-type domain-containing protein</fullName>
    </recommendedName>
</protein>
<dbReference type="InterPro" id="IPR042123">
    <property type="entry name" value="Zip3/RNF212-like"/>
</dbReference>
<name>A0ABQ7T8Y3_PHRPL</name>
<dbReference type="PANTHER" id="PTHR22663:SF29">
    <property type="entry name" value="RING FINGER PROTEIN 212B"/>
    <property type="match status" value="1"/>
</dbReference>
<evidence type="ECO:0000313" key="10">
    <source>
        <dbReference type="Proteomes" id="UP000826234"/>
    </source>
</evidence>
<evidence type="ECO:0000256" key="3">
    <source>
        <dbReference type="ARBA" id="ARBA00022833"/>
    </source>
</evidence>
<evidence type="ECO:0000256" key="2">
    <source>
        <dbReference type="ARBA" id="ARBA00022771"/>
    </source>
</evidence>
<feature type="coiled-coil region" evidence="6">
    <location>
        <begin position="96"/>
        <end position="137"/>
    </location>
</feature>
<evidence type="ECO:0000256" key="1">
    <source>
        <dbReference type="ARBA" id="ARBA00022723"/>
    </source>
</evidence>
<evidence type="ECO:0000256" key="7">
    <source>
        <dbReference type="SAM" id="MobiDB-lite"/>
    </source>
</evidence>
<evidence type="ECO:0000313" key="9">
    <source>
        <dbReference type="EMBL" id="KAH0626187.1"/>
    </source>
</evidence>
<dbReference type="Pfam" id="PF14634">
    <property type="entry name" value="zf-RING_5"/>
    <property type="match status" value="1"/>
</dbReference>
<feature type="compositionally biased region" description="Low complexity" evidence="7">
    <location>
        <begin position="169"/>
        <end position="187"/>
    </location>
</feature>
<reference evidence="9 10" key="1">
    <citation type="journal article" date="2022" name="Gigascience">
        <title>A chromosome-level genome assembly and annotation of the desert horned lizard, Phrynosoma platyrhinos, provides insight into chromosomal rearrangements among reptiles.</title>
        <authorList>
            <person name="Koochekian N."/>
            <person name="Ascanio A."/>
            <person name="Farleigh K."/>
            <person name="Card D.C."/>
            <person name="Schield D.R."/>
            <person name="Castoe T.A."/>
            <person name="Jezkova T."/>
        </authorList>
    </citation>
    <scope>NUCLEOTIDE SEQUENCE [LARGE SCALE GENOMIC DNA]</scope>
    <source>
        <strain evidence="9">NK-2021</strain>
    </source>
</reference>
<keyword evidence="4" id="KW-0469">Meiosis</keyword>
<feature type="region of interest" description="Disordered" evidence="7">
    <location>
        <begin position="290"/>
        <end position="311"/>
    </location>
</feature>
<keyword evidence="2 5" id="KW-0863">Zinc-finger</keyword>
<dbReference type="PROSITE" id="PS00518">
    <property type="entry name" value="ZF_RING_1"/>
    <property type="match status" value="1"/>
</dbReference>
<keyword evidence="3" id="KW-0862">Zinc</keyword>
<dbReference type="CDD" id="cd16747">
    <property type="entry name" value="RING-HC_RNF212B"/>
    <property type="match status" value="1"/>
</dbReference>
<dbReference type="Proteomes" id="UP000826234">
    <property type="component" value="Unassembled WGS sequence"/>
</dbReference>
<dbReference type="PROSITE" id="PS50089">
    <property type="entry name" value="ZF_RING_2"/>
    <property type="match status" value="1"/>
</dbReference>
<dbReference type="SUPFAM" id="SSF57850">
    <property type="entry name" value="RING/U-box"/>
    <property type="match status" value="1"/>
</dbReference>
<proteinExistence type="predicted"/>
<dbReference type="InterPro" id="IPR001841">
    <property type="entry name" value="Znf_RING"/>
</dbReference>
<organism evidence="9 10">
    <name type="scientific">Phrynosoma platyrhinos</name>
    <name type="common">Desert horned lizard</name>
    <dbReference type="NCBI Taxonomy" id="52577"/>
    <lineage>
        <taxon>Eukaryota</taxon>
        <taxon>Metazoa</taxon>
        <taxon>Chordata</taxon>
        <taxon>Craniata</taxon>
        <taxon>Vertebrata</taxon>
        <taxon>Euteleostomi</taxon>
        <taxon>Lepidosauria</taxon>
        <taxon>Squamata</taxon>
        <taxon>Bifurcata</taxon>
        <taxon>Unidentata</taxon>
        <taxon>Episquamata</taxon>
        <taxon>Toxicofera</taxon>
        <taxon>Iguania</taxon>
        <taxon>Phrynosomatidae</taxon>
        <taxon>Phrynosomatinae</taxon>
        <taxon>Phrynosoma</taxon>
    </lineage>
</organism>
<sequence>MDWFHCNHCFSQETSDFCVTSCGHIFCKKCAGTDKCPSCGTSCKYLFLNDNMKPEEKKFFKNPVETALKYIAQISQVWMFQKGQMELLVSFYKHKAAKANGALQQALQKLSIQEKELEAMQKENKELRKKYLNLKDFPRQYEGSRNSTPRPVAITPPSQRATPRPTFQRSSAVVSRSSSMESISSRGSHLHNWQHASGASRMTPADSANATPSPASTQSLFYRASPSHTPRLSIFNLQPPVMRQSQSVTNTGQRQETPYLSLNIFPDQRDEIPVPERHNTERMHPIQLRFTPHSTPSFNSRYPSISQIHQQ</sequence>
<feature type="compositionally biased region" description="Polar residues" evidence="7">
    <location>
        <begin position="156"/>
        <end position="168"/>
    </location>
</feature>
<keyword evidence="10" id="KW-1185">Reference proteome</keyword>
<evidence type="ECO:0000256" key="5">
    <source>
        <dbReference type="PROSITE-ProRule" id="PRU00175"/>
    </source>
</evidence>
<dbReference type="PANTHER" id="PTHR22663">
    <property type="entry name" value="RING FINGER PROTEIN NARYA-RELATED"/>
    <property type="match status" value="1"/>
</dbReference>
<accession>A0ABQ7T8Y3</accession>
<dbReference type="SMART" id="SM00184">
    <property type="entry name" value="RING"/>
    <property type="match status" value="1"/>
</dbReference>
<dbReference type="InterPro" id="IPR017907">
    <property type="entry name" value="Znf_RING_CS"/>
</dbReference>
<keyword evidence="1" id="KW-0479">Metal-binding</keyword>
<evidence type="ECO:0000259" key="8">
    <source>
        <dbReference type="PROSITE" id="PS50089"/>
    </source>
</evidence>
<evidence type="ECO:0000256" key="4">
    <source>
        <dbReference type="ARBA" id="ARBA00023254"/>
    </source>
</evidence>
<feature type="compositionally biased region" description="Polar residues" evidence="7">
    <location>
        <begin position="206"/>
        <end position="220"/>
    </location>
</feature>
<keyword evidence="6" id="KW-0175">Coiled coil</keyword>
<dbReference type="EMBL" id="JAIPUX010000521">
    <property type="protein sequence ID" value="KAH0626187.1"/>
    <property type="molecule type" value="Genomic_DNA"/>
</dbReference>
<evidence type="ECO:0000256" key="6">
    <source>
        <dbReference type="SAM" id="Coils"/>
    </source>
</evidence>
<feature type="compositionally biased region" description="Polar residues" evidence="7">
    <location>
        <begin position="292"/>
        <end position="311"/>
    </location>
</feature>